<dbReference type="AlphaFoldDB" id="A0A5B7F0D9"/>
<gene>
    <name evidence="1" type="ORF">E2C01_032302</name>
</gene>
<sequence>MNSASFRNLTKKTLFLFSLATAKRVSELQALSSQGEDLIISYLPEFLAKTERAFNHLPREFQLKSLTPLVGRDDQERLLCPVQALTYMLERSKNFSHKPRNLFISPSNTAKPLLRMPCHFFSKKSSSRLMSSFQRNFSNH</sequence>
<protein>
    <submittedName>
        <fullName evidence="1">Uncharacterized protein</fullName>
    </submittedName>
</protein>
<comment type="caution">
    <text evidence="1">The sequence shown here is derived from an EMBL/GenBank/DDBJ whole genome shotgun (WGS) entry which is preliminary data.</text>
</comment>
<dbReference type="Proteomes" id="UP000324222">
    <property type="component" value="Unassembled WGS sequence"/>
</dbReference>
<dbReference type="PANTHER" id="PTHR35617">
    <property type="entry name" value="PHAGE_INTEGRASE DOMAIN-CONTAINING PROTEIN"/>
    <property type="match status" value="1"/>
</dbReference>
<evidence type="ECO:0000313" key="2">
    <source>
        <dbReference type="Proteomes" id="UP000324222"/>
    </source>
</evidence>
<organism evidence="1 2">
    <name type="scientific">Portunus trituberculatus</name>
    <name type="common">Swimming crab</name>
    <name type="synonym">Neptunus trituberculatus</name>
    <dbReference type="NCBI Taxonomy" id="210409"/>
    <lineage>
        <taxon>Eukaryota</taxon>
        <taxon>Metazoa</taxon>
        <taxon>Ecdysozoa</taxon>
        <taxon>Arthropoda</taxon>
        <taxon>Crustacea</taxon>
        <taxon>Multicrustacea</taxon>
        <taxon>Malacostraca</taxon>
        <taxon>Eumalacostraca</taxon>
        <taxon>Eucarida</taxon>
        <taxon>Decapoda</taxon>
        <taxon>Pleocyemata</taxon>
        <taxon>Brachyura</taxon>
        <taxon>Eubrachyura</taxon>
        <taxon>Portunoidea</taxon>
        <taxon>Portunidae</taxon>
        <taxon>Portuninae</taxon>
        <taxon>Portunus</taxon>
    </lineage>
</organism>
<keyword evidence="2" id="KW-1185">Reference proteome</keyword>
<accession>A0A5B7F0D9</accession>
<proteinExistence type="predicted"/>
<evidence type="ECO:0000313" key="1">
    <source>
        <dbReference type="EMBL" id="MPC38786.1"/>
    </source>
</evidence>
<dbReference type="PANTHER" id="PTHR35617:SF3">
    <property type="entry name" value="CORE-BINDING (CB) DOMAIN-CONTAINING PROTEIN"/>
    <property type="match status" value="1"/>
</dbReference>
<name>A0A5B7F0D9_PORTR</name>
<reference evidence="1 2" key="1">
    <citation type="submission" date="2019-05" db="EMBL/GenBank/DDBJ databases">
        <title>Another draft genome of Portunus trituberculatus and its Hox gene families provides insights of decapod evolution.</title>
        <authorList>
            <person name="Jeong J.-H."/>
            <person name="Song I."/>
            <person name="Kim S."/>
            <person name="Choi T."/>
            <person name="Kim D."/>
            <person name="Ryu S."/>
            <person name="Kim W."/>
        </authorList>
    </citation>
    <scope>NUCLEOTIDE SEQUENCE [LARGE SCALE GENOMIC DNA]</scope>
    <source>
        <tissue evidence="1">Muscle</tissue>
    </source>
</reference>
<dbReference type="EMBL" id="VSRR010004172">
    <property type="protein sequence ID" value="MPC38786.1"/>
    <property type="molecule type" value="Genomic_DNA"/>
</dbReference>